<dbReference type="KEGG" id="cia:BEN51_11480"/>
<dbReference type="EMBL" id="CP016786">
    <property type="protein sequence ID" value="ASW44078.1"/>
    <property type="molecule type" value="Genomic_DNA"/>
</dbReference>
<dbReference type="PROSITE" id="PS00356">
    <property type="entry name" value="HTH_LACI_1"/>
    <property type="match status" value="1"/>
</dbReference>
<dbReference type="PRINTS" id="PR00036">
    <property type="entry name" value="HTHLACI"/>
</dbReference>
<dbReference type="Pfam" id="PF00356">
    <property type="entry name" value="LacI"/>
    <property type="match status" value="1"/>
</dbReference>
<feature type="domain" description="HTH cro/C1-type" evidence="5">
    <location>
        <begin position="4"/>
        <end position="47"/>
    </location>
</feature>
<reference evidence="6 7" key="1">
    <citation type="submission" date="2016-08" db="EMBL/GenBank/DDBJ databases">
        <title>Complete Genome Sequence Of The Indigo Reducing Clostridium isatidis DSM15098.</title>
        <authorList>
            <person name="Little G.T."/>
            <person name="Minton N.P."/>
        </authorList>
    </citation>
    <scope>NUCLEOTIDE SEQUENCE [LARGE SCALE GENOMIC DNA]</scope>
    <source>
        <strain evidence="6 7">DSM 15098</strain>
    </source>
</reference>
<dbReference type="CDD" id="cd06267">
    <property type="entry name" value="PBP1_LacI_sugar_binding-like"/>
    <property type="match status" value="1"/>
</dbReference>
<protein>
    <submittedName>
        <fullName evidence="6">LacI family transcriptional regulator</fullName>
    </submittedName>
</protein>
<dbReference type="PANTHER" id="PTHR30146:SF109">
    <property type="entry name" value="HTH-TYPE TRANSCRIPTIONAL REGULATOR GALS"/>
    <property type="match status" value="1"/>
</dbReference>
<dbReference type="PANTHER" id="PTHR30146">
    <property type="entry name" value="LACI-RELATED TRANSCRIPTIONAL REPRESSOR"/>
    <property type="match status" value="1"/>
</dbReference>
<dbReference type="AlphaFoldDB" id="A0A343JEX0"/>
<evidence type="ECO:0000256" key="1">
    <source>
        <dbReference type="ARBA" id="ARBA00023015"/>
    </source>
</evidence>
<dbReference type="SUPFAM" id="SSF53822">
    <property type="entry name" value="Periplasmic binding protein-like I"/>
    <property type="match status" value="1"/>
</dbReference>
<dbReference type="SUPFAM" id="SSF47413">
    <property type="entry name" value="lambda repressor-like DNA-binding domains"/>
    <property type="match status" value="1"/>
</dbReference>
<keyword evidence="3" id="KW-0804">Transcription</keyword>
<dbReference type="OrthoDB" id="9789891at2"/>
<dbReference type="Gene3D" id="3.40.50.2300">
    <property type="match status" value="2"/>
</dbReference>
<keyword evidence="2" id="KW-0238">DNA-binding</keyword>
<evidence type="ECO:0000256" key="2">
    <source>
        <dbReference type="ARBA" id="ARBA00023125"/>
    </source>
</evidence>
<dbReference type="SMART" id="SM00354">
    <property type="entry name" value="HTH_LACI"/>
    <property type="match status" value="1"/>
</dbReference>
<dbReference type="InterPro" id="IPR000843">
    <property type="entry name" value="HTH_LacI"/>
</dbReference>
<dbReference type="GO" id="GO:0003700">
    <property type="term" value="F:DNA-binding transcription factor activity"/>
    <property type="evidence" value="ECO:0007669"/>
    <property type="project" value="TreeGrafter"/>
</dbReference>
<sequence>MAVTIDDIAKRVGVSPTTVSRVINNSSYVKTETREKVLEVIKEMNYVPSAIARNLSKRENNTIGIIVPDITNSYFGEIIKGISKTAEEKGLNIILFNTNNDVNSELKALKEIKKHRLKGVIMTPSFSNNNLEKDFIETIESLDMPIVLVSADLNYIKLNGVFVDDFKGGYDAASLLIKEGHRKIGIIKGITESSTSENRLKGYKKALSENNIEICEDYIKNGEFSLEKAYEITKNFLDTENPPTALIVCSNKMTLGVIKGVFEKNKSIPDDISLIAFNKIDLIDIVGIKLTYIEDSPIDLGKEAIKLLIEKFESKEDKIKRISIPPKLVLNGSEKKY</sequence>
<keyword evidence="1" id="KW-0805">Transcription regulation</keyword>
<dbReference type="Gene3D" id="1.10.260.40">
    <property type="entry name" value="lambda repressor-like DNA-binding domains"/>
    <property type="match status" value="1"/>
</dbReference>
<dbReference type="GO" id="GO:0000976">
    <property type="term" value="F:transcription cis-regulatory region binding"/>
    <property type="evidence" value="ECO:0007669"/>
    <property type="project" value="TreeGrafter"/>
</dbReference>
<dbReference type="CDD" id="cd01392">
    <property type="entry name" value="HTH_LacI"/>
    <property type="match status" value="1"/>
</dbReference>
<evidence type="ECO:0000256" key="3">
    <source>
        <dbReference type="ARBA" id="ARBA00023163"/>
    </source>
</evidence>
<evidence type="ECO:0000259" key="4">
    <source>
        <dbReference type="PROSITE" id="PS50932"/>
    </source>
</evidence>
<evidence type="ECO:0000313" key="7">
    <source>
        <dbReference type="Proteomes" id="UP000264883"/>
    </source>
</evidence>
<evidence type="ECO:0000259" key="5">
    <source>
        <dbReference type="PROSITE" id="PS50943"/>
    </source>
</evidence>
<dbReference type="InterPro" id="IPR001387">
    <property type="entry name" value="Cro/C1-type_HTH"/>
</dbReference>
<dbReference type="InterPro" id="IPR028082">
    <property type="entry name" value="Peripla_BP_I"/>
</dbReference>
<dbReference type="PROSITE" id="PS50932">
    <property type="entry name" value="HTH_LACI_2"/>
    <property type="match status" value="1"/>
</dbReference>
<dbReference type="RefSeq" id="WP_119866203.1">
    <property type="nucleotide sequence ID" value="NZ_CP016786.1"/>
</dbReference>
<name>A0A343JEX0_9CLOT</name>
<dbReference type="InterPro" id="IPR010982">
    <property type="entry name" value="Lambda_DNA-bd_dom_sf"/>
</dbReference>
<organism evidence="6 7">
    <name type="scientific">Clostridium isatidis</name>
    <dbReference type="NCBI Taxonomy" id="182773"/>
    <lineage>
        <taxon>Bacteria</taxon>
        <taxon>Bacillati</taxon>
        <taxon>Bacillota</taxon>
        <taxon>Clostridia</taxon>
        <taxon>Eubacteriales</taxon>
        <taxon>Clostridiaceae</taxon>
        <taxon>Clostridium</taxon>
    </lineage>
</organism>
<accession>A0A343JEX0</accession>
<proteinExistence type="predicted"/>
<dbReference type="Pfam" id="PF00532">
    <property type="entry name" value="Peripla_BP_1"/>
    <property type="match status" value="1"/>
</dbReference>
<evidence type="ECO:0000313" key="6">
    <source>
        <dbReference type="EMBL" id="ASW44078.1"/>
    </source>
</evidence>
<keyword evidence="7" id="KW-1185">Reference proteome</keyword>
<gene>
    <name evidence="6" type="ORF">BEN51_11480</name>
</gene>
<feature type="domain" description="HTH lacI-type" evidence="4">
    <location>
        <begin position="3"/>
        <end position="57"/>
    </location>
</feature>
<dbReference type="Proteomes" id="UP000264883">
    <property type="component" value="Chromosome"/>
</dbReference>
<dbReference type="PROSITE" id="PS50943">
    <property type="entry name" value="HTH_CROC1"/>
    <property type="match status" value="1"/>
</dbReference>
<dbReference type="InterPro" id="IPR001761">
    <property type="entry name" value="Peripla_BP/Lac1_sug-bd_dom"/>
</dbReference>